<feature type="binding site" evidence="9">
    <location>
        <position position="284"/>
    </location>
    <ligand>
        <name>Mn(2+)</name>
        <dbReference type="ChEBI" id="CHEBI:29035"/>
        <label>2</label>
    </ligand>
</feature>
<evidence type="ECO:0000256" key="5">
    <source>
        <dbReference type="ARBA" id="ARBA00022670"/>
    </source>
</evidence>
<dbReference type="InterPro" id="IPR043472">
    <property type="entry name" value="Macro_dom-like"/>
</dbReference>
<feature type="binding site" evidence="9">
    <location>
        <position position="260"/>
    </location>
    <ligand>
        <name>Mn(2+)</name>
        <dbReference type="ChEBI" id="CHEBI:29035"/>
        <label>2</label>
    </ligand>
</feature>
<dbReference type="NCBIfam" id="NF002074">
    <property type="entry name" value="PRK00913.1-4"/>
    <property type="match status" value="1"/>
</dbReference>
<dbReference type="Gene3D" id="3.40.220.10">
    <property type="entry name" value="Leucine Aminopeptidase, subunit E, domain 1"/>
    <property type="match status" value="1"/>
</dbReference>
<reference evidence="11 12" key="1">
    <citation type="submission" date="2023-12" db="EMBL/GenBank/DDBJ databases">
        <title>Baltic Sea Cyanobacteria.</title>
        <authorList>
            <person name="Delbaje E."/>
            <person name="Fewer D.P."/>
            <person name="Shishido T.K."/>
        </authorList>
    </citation>
    <scope>NUCLEOTIDE SEQUENCE [LARGE SCALE GENOMIC DNA]</scope>
    <source>
        <strain evidence="11 12">UHCC 0060</strain>
    </source>
</reference>
<comment type="subcellular location">
    <subcellularLocation>
        <location evidence="9">Cytoplasm</location>
    </subcellularLocation>
</comment>
<evidence type="ECO:0000256" key="7">
    <source>
        <dbReference type="ARBA" id="ARBA00023211"/>
    </source>
</evidence>
<feature type="binding site" evidence="9">
    <location>
        <position position="345"/>
    </location>
    <ligand>
        <name>Mn(2+)</name>
        <dbReference type="ChEBI" id="CHEBI:29035"/>
        <label>1</label>
    </ligand>
</feature>
<dbReference type="HAMAP" id="MF_00181">
    <property type="entry name" value="Cytosol_peptidase_M17"/>
    <property type="match status" value="1"/>
</dbReference>
<dbReference type="NCBIfam" id="NF002073">
    <property type="entry name" value="PRK00913.1-2"/>
    <property type="match status" value="1"/>
</dbReference>
<dbReference type="RefSeq" id="WP_323244047.1">
    <property type="nucleotide sequence ID" value="NZ_JAYGHK010000003.1"/>
</dbReference>
<dbReference type="EMBL" id="JAYGHK010000003">
    <property type="protein sequence ID" value="MEA5606732.1"/>
    <property type="molecule type" value="Genomic_DNA"/>
</dbReference>
<dbReference type="EC" id="3.4.11.10" evidence="9"/>
<feature type="binding site" evidence="9">
    <location>
        <position position="343"/>
    </location>
    <ligand>
        <name>Mn(2+)</name>
        <dbReference type="ChEBI" id="CHEBI:29035"/>
        <label>1</label>
    </ligand>
</feature>
<keyword evidence="7 9" id="KW-0464">Manganese</keyword>
<dbReference type="NCBIfam" id="NF002083">
    <property type="entry name" value="PRK00913.3-5"/>
    <property type="match status" value="1"/>
</dbReference>
<dbReference type="Pfam" id="PF00883">
    <property type="entry name" value="Peptidase_M17"/>
    <property type="match status" value="1"/>
</dbReference>
<dbReference type="PRINTS" id="PR00481">
    <property type="entry name" value="LAMNOPPTDASE"/>
</dbReference>
<comment type="catalytic activity">
    <reaction evidence="2 9">
        <text>Release of an N-terminal amino acid, preferentially leucine, but not glutamic or aspartic acids.</text>
        <dbReference type="EC" id="3.4.11.10"/>
    </reaction>
</comment>
<feature type="active site" evidence="9">
    <location>
        <position position="272"/>
    </location>
</feature>
<feature type="active site" evidence="9">
    <location>
        <position position="347"/>
    </location>
</feature>
<dbReference type="InterPro" id="IPR000819">
    <property type="entry name" value="Peptidase_M17_C"/>
</dbReference>
<feature type="binding site" evidence="9">
    <location>
        <position position="345"/>
    </location>
    <ligand>
        <name>Mn(2+)</name>
        <dbReference type="ChEBI" id="CHEBI:29035"/>
        <label>2</label>
    </ligand>
</feature>
<keyword evidence="12" id="KW-1185">Reference proteome</keyword>
<dbReference type="PANTHER" id="PTHR11963">
    <property type="entry name" value="LEUCINE AMINOPEPTIDASE-RELATED"/>
    <property type="match status" value="1"/>
</dbReference>
<dbReference type="InterPro" id="IPR008283">
    <property type="entry name" value="Peptidase_M17_N"/>
</dbReference>
<dbReference type="GO" id="GO:0004177">
    <property type="term" value="F:aminopeptidase activity"/>
    <property type="evidence" value="ECO:0007669"/>
    <property type="project" value="UniProtKB-KW"/>
</dbReference>
<dbReference type="SUPFAM" id="SSF53187">
    <property type="entry name" value="Zn-dependent exopeptidases"/>
    <property type="match status" value="1"/>
</dbReference>
<keyword evidence="9" id="KW-0479">Metal-binding</keyword>
<dbReference type="Gene3D" id="3.40.630.10">
    <property type="entry name" value="Zn peptidases"/>
    <property type="match status" value="1"/>
</dbReference>
<evidence type="ECO:0000256" key="9">
    <source>
        <dbReference type="HAMAP-Rule" id="MF_00181"/>
    </source>
</evidence>
<dbReference type="PANTHER" id="PTHR11963:SF23">
    <property type="entry name" value="CYTOSOL AMINOPEPTIDASE"/>
    <property type="match status" value="1"/>
</dbReference>
<dbReference type="Pfam" id="PF02789">
    <property type="entry name" value="Peptidase_M17_N"/>
    <property type="match status" value="1"/>
</dbReference>
<evidence type="ECO:0000313" key="12">
    <source>
        <dbReference type="Proteomes" id="UP001303285"/>
    </source>
</evidence>
<dbReference type="PROSITE" id="PS00631">
    <property type="entry name" value="CYTOSOL_AP"/>
    <property type="match status" value="1"/>
</dbReference>
<evidence type="ECO:0000256" key="4">
    <source>
        <dbReference type="ARBA" id="ARBA00022438"/>
    </source>
</evidence>
<keyword evidence="5 9" id="KW-0645">Protease</keyword>
<dbReference type="EC" id="3.4.11.1" evidence="9"/>
<organism evidence="11 12">
    <name type="scientific">Nodularia spumigena UHCC 0060</name>
    <dbReference type="NCBI Taxonomy" id="3110300"/>
    <lineage>
        <taxon>Bacteria</taxon>
        <taxon>Bacillati</taxon>
        <taxon>Cyanobacteriota</taxon>
        <taxon>Cyanophyceae</taxon>
        <taxon>Nostocales</taxon>
        <taxon>Nodulariaceae</taxon>
        <taxon>Nodularia</taxon>
    </lineage>
</organism>
<dbReference type="SUPFAM" id="SSF52949">
    <property type="entry name" value="Macro domain-like"/>
    <property type="match status" value="1"/>
</dbReference>
<name>A0ABU5UL37_NODSP</name>
<protein>
    <recommendedName>
        <fullName evidence="9">Probable cytosol aminopeptidase</fullName>
        <ecNumber evidence="9">3.4.11.1</ecNumber>
    </recommendedName>
    <alternativeName>
        <fullName evidence="9">Leucine aminopeptidase</fullName>
        <shortName evidence="9">LAP</shortName>
        <ecNumber evidence="9">3.4.11.10</ecNumber>
    </alternativeName>
    <alternativeName>
        <fullName evidence="9">Leucyl aminopeptidase</fullName>
    </alternativeName>
</protein>
<comment type="function">
    <text evidence="8 9">Presumably involved in the processing and regular turnover of intracellular proteins. Catalyzes the removal of unsubstituted N-terminal amino acids from various peptides.</text>
</comment>
<keyword evidence="9" id="KW-0963">Cytoplasm</keyword>
<sequence length="491" mass="51651">MKIQPSNKPLLELSGDTLAIGLFEDAVELTGELAKLDEQFGGVLKELIAEEEFTAKAYSSIFTRVSAGSPIRKIILVGLGKPDALKLETLRRAAAAVARVAKKQKSKNLGLSLPLCDNKPAETAQAIAEGLQLALYQDIRFKSEPEDKGAKIETVDLLGLAGQEAAITRANHIVSGVNLARELVAAPANEVTPITLAETAQAIATEHGIEIQILEREDCEKLGMGAFLGVAQASDLPPKFIHLTYKPAGTPRRKLAIIGKGLTFDSGGLNIKGAGSGIETMKMDMGGAGTTLGAAKAIAQIKPDVEVHFISAATENMISGHAMHPGDILKASNGKTIEVNNTDAEGRLTLADALVYADKLGVDAIVDLATLTGACIVALGDDIAGLFTPDDAVAAQLEQAAQSAGEKLWRLPMEEKYFEGLKSGIADMKNTGPRAGGSITAALFLKQFVKDTPWAHLDVAGPVWADKENGYNSAGATGYGVRTLVNWILGQ</sequence>
<evidence type="ECO:0000256" key="8">
    <source>
        <dbReference type="ARBA" id="ARBA00049972"/>
    </source>
</evidence>
<feature type="domain" description="Cytosol aminopeptidase" evidence="10">
    <location>
        <begin position="341"/>
        <end position="348"/>
    </location>
</feature>
<proteinExistence type="inferred from homology"/>
<comment type="caution">
    <text evidence="11">The sequence shown here is derived from an EMBL/GenBank/DDBJ whole genome shotgun (WGS) entry which is preliminary data.</text>
</comment>
<dbReference type="CDD" id="cd00433">
    <property type="entry name" value="Peptidase_M17"/>
    <property type="match status" value="1"/>
</dbReference>
<comment type="catalytic activity">
    <reaction evidence="1 9">
        <text>Release of an N-terminal amino acid, Xaa-|-Yaa-, in which Xaa is preferably Leu, but may be other amino acids including Pro although not Arg or Lys, and Yaa may be Pro. Amino acid amides and methyl esters are also readily hydrolyzed, but rates on arylamides are exceedingly low.</text>
        <dbReference type="EC" id="3.4.11.1"/>
    </reaction>
</comment>
<evidence type="ECO:0000256" key="2">
    <source>
        <dbReference type="ARBA" id="ARBA00000967"/>
    </source>
</evidence>
<dbReference type="InterPro" id="IPR023042">
    <property type="entry name" value="Peptidase_M17_leu_NH2_pept"/>
</dbReference>
<evidence type="ECO:0000259" key="10">
    <source>
        <dbReference type="PROSITE" id="PS00631"/>
    </source>
</evidence>
<accession>A0ABU5UL37</accession>
<feature type="binding site" evidence="9">
    <location>
        <position position="265"/>
    </location>
    <ligand>
        <name>Mn(2+)</name>
        <dbReference type="ChEBI" id="CHEBI:29035"/>
        <label>2</label>
    </ligand>
</feature>
<evidence type="ECO:0000313" key="11">
    <source>
        <dbReference type="EMBL" id="MEA5606732.1"/>
    </source>
</evidence>
<comment type="cofactor">
    <cofactor evidence="9">
        <name>Mn(2+)</name>
        <dbReference type="ChEBI" id="CHEBI:29035"/>
    </cofactor>
    <text evidence="9">Binds 2 manganese ions per subunit.</text>
</comment>
<gene>
    <name evidence="9" type="primary">pepA</name>
    <name evidence="11" type="ORF">VB695_01275</name>
</gene>
<evidence type="ECO:0000256" key="6">
    <source>
        <dbReference type="ARBA" id="ARBA00022801"/>
    </source>
</evidence>
<evidence type="ECO:0000256" key="1">
    <source>
        <dbReference type="ARBA" id="ARBA00000135"/>
    </source>
</evidence>
<keyword evidence="4 9" id="KW-0031">Aminopeptidase</keyword>
<feature type="binding site" evidence="9">
    <location>
        <position position="265"/>
    </location>
    <ligand>
        <name>Mn(2+)</name>
        <dbReference type="ChEBI" id="CHEBI:29035"/>
        <label>1</label>
    </ligand>
</feature>
<keyword evidence="6 9" id="KW-0378">Hydrolase</keyword>
<dbReference type="Proteomes" id="UP001303285">
    <property type="component" value="Unassembled WGS sequence"/>
</dbReference>
<dbReference type="InterPro" id="IPR011356">
    <property type="entry name" value="Leucine_aapep/pepB"/>
</dbReference>
<evidence type="ECO:0000256" key="3">
    <source>
        <dbReference type="ARBA" id="ARBA00009528"/>
    </source>
</evidence>
<dbReference type="NCBIfam" id="NF002076">
    <property type="entry name" value="PRK00913.2-3"/>
    <property type="match status" value="1"/>
</dbReference>
<comment type="similarity">
    <text evidence="3 9">Belongs to the peptidase M17 family.</text>
</comment>